<evidence type="ECO:0000313" key="2">
    <source>
        <dbReference type="Proteomes" id="UP000319160"/>
    </source>
</evidence>
<accession>A0A553HVN6</accession>
<name>A0A553HVN6_9PEZI</name>
<protein>
    <submittedName>
        <fullName evidence="1">Uncharacterized protein</fullName>
    </submittedName>
</protein>
<keyword evidence="2" id="KW-1185">Reference proteome</keyword>
<comment type="caution">
    <text evidence="1">The sequence shown here is derived from an EMBL/GenBank/DDBJ whole genome shotgun (WGS) entry which is preliminary data.</text>
</comment>
<evidence type="ECO:0000313" key="1">
    <source>
        <dbReference type="EMBL" id="TRX92016.1"/>
    </source>
</evidence>
<reference evidence="2" key="1">
    <citation type="submission" date="2019-06" db="EMBL/GenBank/DDBJ databases">
        <title>Draft genome sequence of the griseofulvin-producing fungus Xylaria cubensis strain G536.</title>
        <authorList>
            <person name="Mead M.E."/>
            <person name="Raja H.A."/>
            <person name="Steenwyk J.L."/>
            <person name="Knowles S.L."/>
            <person name="Oberlies N.H."/>
            <person name="Rokas A."/>
        </authorList>
    </citation>
    <scope>NUCLEOTIDE SEQUENCE [LARGE SCALE GENOMIC DNA]</scope>
    <source>
        <strain evidence="2">G536</strain>
    </source>
</reference>
<gene>
    <name evidence="1" type="ORF">FHL15_007113</name>
</gene>
<dbReference type="Proteomes" id="UP000319160">
    <property type="component" value="Unassembled WGS sequence"/>
</dbReference>
<dbReference type="EMBL" id="VFLP01000040">
    <property type="protein sequence ID" value="TRX92016.1"/>
    <property type="molecule type" value="Genomic_DNA"/>
</dbReference>
<sequence length="72" mass="8225">MSHPTTPTTQPLQTVSDTQAATAKLPNYMKYGNPFMWAPPEYIKLLIEEVVYSELLAGTRVKREDMKSMITY</sequence>
<dbReference type="AlphaFoldDB" id="A0A553HVN6"/>
<organism evidence="1 2">
    <name type="scientific">Xylaria flabelliformis</name>
    <dbReference type="NCBI Taxonomy" id="2512241"/>
    <lineage>
        <taxon>Eukaryota</taxon>
        <taxon>Fungi</taxon>
        <taxon>Dikarya</taxon>
        <taxon>Ascomycota</taxon>
        <taxon>Pezizomycotina</taxon>
        <taxon>Sordariomycetes</taxon>
        <taxon>Xylariomycetidae</taxon>
        <taxon>Xylariales</taxon>
        <taxon>Xylariaceae</taxon>
        <taxon>Xylaria</taxon>
    </lineage>
</organism>
<proteinExistence type="predicted"/>
<dbReference type="OrthoDB" id="4758054at2759"/>